<evidence type="ECO:0000256" key="3">
    <source>
        <dbReference type="ARBA" id="ARBA00022679"/>
    </source>
</evidence>
<dbReference type="PROSITE" id="PS00108">
    <property type="entry name" value="PROTEIN_KINASE_ST"/>
    <property type="match status" value="1"/>
</dbReference>
<dbReference type="FunFam" id="1.10.510.10:FF:000155">
    <property type="entry name" value="Casein kinase I isoform epsilon"/>
    <property type="match status" value="1"/>
</dbReference>
<evidence type="ECO:0000256" key="6">
    <source>
        <dbReference type="ARBA" id="ARBA00022840"/>
    </source>
</evidence>
<dbReference type="OrthoDB" id="5800476at2759"/>
<evidence type="ECO:0000256" key="5">
    <source>
        <dbReference type="ARBA" id="ARBA00022777"/>
    </source>
</evidence>
<dbReference type="PROSITE" id="PS00107">
    <property type="entry name" value="PROTEIN_KINASE_ATP"/>
    <property type="match status" value="1"/>
</dbReference>
<dbReference type="InterPro" id="IPR017441">
    <property type="entry name" value="Protein_kinase_ATP_BS"/>
</dbReference>
<dbReference type="EC" id="2.7.11.1" evidence="1"/>
<keyword evidence="5 11" id="KW-0418">Kinase</keyword>
<evidence type="ECO:0000313" key="11">
    <source>
        <dbReference type="EMBL" id="RWS01323.1"/>
    </source>
</evidence>
<sequence>MCSSMELRVGNKYRLGRKIGSGSFGDIYLGTNIATGEEVAIKLECIKTKHPQLHIESKFYKMMVGGVGIPSIKWCGSEGDYNVMVMELLGPSLEDLFNFCNRKFSLKTVLLLADQLIHRIEYIHTRHFIHRDIKPDNFLMGLGKKGNLVYIIDFGLAKKYRDSRTHQHIVYRENKNLTGTARYASINTHLGIEQSRRDDLESLGYVLMYFNRGSLPWQGLRAATKRQKYERISEKKMSTPIEELCAGFPPEFATYLNYCRTLRFEEKPDYSYLRQLLRNLFHRQGFTYDYVFDWNLLKFGGSRRSNALEGGESDHDKNQQQSPNTVQQSDQTNGGGRHAFSNTVSVMSTGMVKRMPQRIELPAGCSMTSDTNLDQPLFHASLKVFPRDRINIYSDKKGGVVIAGLSD</sequence>
<dbReference type="EMBL" id="NCKU01009399">
    <property type="protein sequence ID" value="RWS01323.1"/>
    <property type="molecule type" value="Genomic_DNA"/>
</dbReference>
<name>A0A3S3P5D9_9ACAR</name>
<dbReference type="Gene3D" id="1.10.510.10">
    <property type="entry name" value="Transferase(Phosphotransferase) domain 1"/>
    <property type="match status" value="1"/>
</dbReference>
<keyword evidence="6 7" id="KW-0067">ATP-binding</keyword>
<dbReference type="SMART" id="SM00220">
    <property type="entry name" value="S_TKc"/>
    <property type="match status" value="1"/>
</dbReference>
<keyword evidence="3" id="KW-0808">Transferase</keyword>
<keyword evidence="4 7" id="KW-0547">Nucleotide-binding</keyword>
<dbReference type="AlphaFoldDB" id="A0A3S3P5D9"/>
<dbReference type="InterPro" id="IPR000719">
    <property type="entry name" value="Prot_kinase_dom"/>
</dbReference>
<evidence type="ECO:0000256" key="8">
    <source>
        <dbReference type="RuleBase" id="RU000304"/>
    </source>
</evidence>
<protein>
    <recommendedName>
        <fullName evidence="1">non-specific serine/threonine protein kinase</fullName>
        <ecNumber evidence="1">2.7.11.1</ecNumber>
    </recommendedName>
</protein>
<evidence type="ECO:0000256" key="1">
    <source>
        <dbReference type="ARBA" id="ARBA00012513"/>
    </source>
</evidence>
<dbReference type="EMBL" id="NCKU01009395">
    <property type="protein sequence ID" value="RWS01328.1"/>
    <property type="molecule type" value="Genomic_DNA"/>
</dbReference>
<accession>A0A3S3P5D9</accession>
<feature type="region of interest" description="Disordered" evidence="9">
    <location>
        <begin position="307"/>
        <end position="340"/>
    </location>
</feature>
<comment type="caution">
    <text evidence="11">The sequence shown here is derived from an EMBL/GenBank/DDBJ whole genome shotgun (WGS) entry which is preliminary data.</text>
</comment>
<proteinExistence type="inferred from homology"/>
<organism evidence="11 13">
    <name type="scientific">Dinothrombium tinctorium</name>
    <dbReference type="NCBI Taxonomy" id="1965070"/>
    <lineage>
        <taxon>Eukaryota</taxon>
        <taxon>Metazoa</taxon>
        <taxon>Ecdysozoa</taxon>
        <taxon>Arthropoda</taxon>
        <taxon>Chelicerata</taxon>
        <taxon>Arachnida</taxon>
        <taxon>Acari</taxon>
        <taxon>Acariformes</taxon>
        <taxon>Trombidiformes</taxon>
        <taxon>Prostigmata</taxon>
        <taxon>Anystina</taxon>
        <taxon>Parasitengona</taxon>
        <taxon>Trombidioidea</taxon>
        <taxon>Trombidiidae</taxon>
        <taxon>Dinothrombium</taxon>
    </lineage>
</organism>
<evidence type="ECO:0000313" key="13">
    <source>
        <dbReference type="Proteomes" id="UP000285301"/>
    </source>
</evidence>
<feature type="domain" description="Protein kinase" evidence="10">
    <location>
        <begin position="13"/>
        <end position="281"/>
    </location>
</feature>
<keyword evidence="13" id="KW-1185">Reference proteome</keyword>
<dbReference type="InterPro" id="IPR050235">
    <property type="entry name" value="CK1_Ser-Thr_kinase"/>
</dbReference>
<dbReference type="Proteomes" id="UP000285301">
    <property type="component" value="Unassembled WGS sequence"/>
</dbReference>
<evidence type="ECO:0000256" key="2">
    <source>
        <dbReference type="ARBA" id="ARBA00022527"/>
    </source>
</evidence>
<dbReference type="InterPro" id="IPR008271">
    <property type="entry name" value="Ser/Thr_kinase_AS"/>
</dbReference>
<keyword evidence="2 8" id="KW-0723">Serine/threonine-protein kinase</keyword>
<dbReference type="InterPro" id="IPR011009">
    <property type="entry name" value="Kinase-like_dom_sf"/>
</dbReference>
<dbReference type="STRING" id="1965070.A0A3S3P5D9"/>
<feature type="compositionally biased region" description="Polar residues" evidence="9">
    <location>
        <begin position="319"/>
        <end position="332"/>
    </location>
</feature>
<evidence type="ECO:0000256" key="4">
    <source>
        <dbReference type="ARBA" id="ARBA00022741"/>
    </source>
</evidence>
<reference evidence="11 13" key="1">
    <citation type="journal article" date="2018" name="Gigascience">
        <title>Genomes of trombidid mites reveal novel predicted allergens and laterally-transferred genes associated with secondary metabolism.</title>
        <authorList>
            <person name="Dong X."/>
            <person name="Chaisiri K."/>
            <person name="Xia D."/>
            <person name="Armstrong S.D."/>
            <person name="Fang Y."/>
            <person name="Donnelly M.J."/>
            <person name="Kadowaki T."/>
            <person name="McGarry J.W."/>
            <person name="Darby A.C."/>
            <person name="Makepeace B.L."/>
        </authorList>
    </citation>
    <scope>NUCLEOTIDE SEQUENCE [LARGE SCALE GENOMIC DNA]</scope>
    <source>
        <strain evidence="11">UoL-WK</strain>
    </source>
</reference>
<evidence type="ECO:0000259" key="10">
    <source>
        <dbReference type="PROSITE" id="PS50011"/>
    </source>
</evidence>
<dbReference type="SUPFAM" id="SSF56112">
    <property type="entry name" value="Protein kinase-like (PK-like)"/>
    <property type="match status" value="1"/>
</dbReference>
<gene>
    <name evidence="12" type="ORF">B4U79_00966</name>
    <name evidence="11" type="ORF">B4U79_05636</name>
</gene>
<comment type="similarity">
    <text evidence="8">Belongs to the protein kinase superfamily.</text>
</comment>
<evidence type="ECO:0000256" key="9">
    <source>
        <dbReference type="SAM" id="MobiDB-lite"/>
    </source>
</evidence>
<dbReference type="GO" id="GO:0005524">
    <property type="term" value="F:ATP binding"/>
    <property type="evidence" value="ECO:0007669"/>
    <property type="project" value="UniProtKB-UniRule"/>
</dbReference>
<reference evidence="11" key="2">
    <citation type="submission" date="2018-11" db="EMBL/GenBank/DDBJ databases">
        <title>Trombidioid mite genomics.</title>
        <authorList>
            <person name="Dong X."/>
        </authorList>
    </citation>
    <scope>NUCLEOTIDE SEQUENCE</scope>
    <source>
        <strain evidence="11">UoL-WK</strain>
    </source>
</reference>
<dbReference type="CDD" id="cd14125">
    <property type="entry name" value="STKc_CK1_delta_epsilon"/>
    <property type="match status" value="1"/>
</dbReference>
<dbReference type="Pfam" id="PF00069">
    <property type="entry name" value="Pkinase"/>
    <property type="match status" value="1"/>
</dbReference>
<evidence type="ECO:0000313" key="12">
    <source>
        <dbReference type="EMBL" id="RWS01328.1"/>
    </source>
</evidence>
<dbReference type="GO" id="GO:0004674">
    <property type="term" value="F:protein serine/threonine kinase activity"/>
    <property type="evidence" value="ECO:0007669"/>
    <property type="project" value="UniProtKB-KW"/>
</dbReference>
<dbReference type="PANTHER" id="PTHR11909">
    <property type="entry name" value="CASEIN KINASE-RELATED"/>
    <property type="match status" value="1"/>
</dbReference>
<feature type="binding site" evidence="7">
    <location>
        <position position="42"/>
    </location>
    <ligand>
        <name>ATP</name>
        <dbReference type="ChEBI" id="CHEBI:30616"/>
    </ligand>
</feature>
<dbReference type="PROSITE" id="PS50011">
    <property type="entry name" value="PROTEIN_KINASE_DOM"/>
    <property type="match status" value="1"/>
</dbReference>
<dbReference type="FunFam" id="3.30.200.20:FF:000538">
    <property type="entry name" value="Putative Casein kinase I"/>
    <property type="match status" value="1"/>
</dbReference>
<evidence type="ECO:0000256" key="7">
    <source>
        <dbReference type="PROSITE-ProRule" id="PRU10141"/>
    </source>
</evidence>